<dbReference type="Proteomes" id="UP000192796">
    <property type="component" value="Unassembled WGS sequence"/>
</dbReference>
<evidence type="ECO:0000313" key="4">
    <source>
        <dbReference type="EMBL" id="OQP62533.1"/>
    </source>
</evidence>
<dbReference type="OrthoDB" id="9802114at2"/>
<dbReference type="InterPro" id="IPR046342">
    <property type="entry name" value="CBS_dom_sf"/>
</dbReference>
<dbReference type="Gene3D" id="3.10.580.10">
    <property type="entry name" value="CBS-domain"/>
    <property type="match status" value="1"/>
</dbReference>
<accession>A0A1V9FW07</accession>
<protein>
    <submittedName>
        <fullName evidence="4">CBS domain-containing protein</fullName>
    </submittedName>
</protein>
<comment type="caution">
    <text evidence="4">The sequence shown here is derived from an EMBL/GenBank/DDBJ whole genome shotgun (WGS) entry which is preliminary data.</text>
</comment>
<proteinExistence type="predicted"/>
<organism evidence="4 5">
    <name type="scientific">Niastella vici</name>
    <dbReference type="NCBI Taxonomy" id="1703345"/>
    <lineage>
        <taxon>Bacteria</taxon>
        <taxon>Pseudomonadati</taxon>
        <taxon>Bacteroidota</taxon>
        <taxon>Chitinophagia</taxon>
        <taxon>Chitinophagales</taxon>
        <taxon>Chitinophagaceae</taxon>
        <taxon>Niastella</taxon>
    </lineage>
</organism>
<dbReference type="InterPro" id="IPR000644">
    <property type="entry name" value="CBS_dom"/>
</dbReference>
<dbReference type="RefSeq" id="WP_081148986.1">
    <property type="nucleotide sequence ID" value="NZ_LVYD01000050.1"/>
</dbReference>
<evidence type="ECO:0000313" key="5">
    <source>
        <dbReference type="Proteomes" id="UP000192796"/>
    </source>
</evidence>
<dbReference type="AlphaFoldDB" id="A0A1V9FW07"/>
<evidence type="ECO:0000256" key="1">
    <source>
        <dbReference type="ARBA" id="ARBA00023122"/>
    </source>
</evidence>
<keyword evidence="5" id="KW-1185">Reference proteome</keyword>
<dbReference type="InterPro" id="IPR051257">
    <property type="entry name" value="Diverse_CBS-Domain"/>
</dbReference>
<reference evidence="4 5" key="1">
    <citation type="submission" date="2016-03" db="EMBL/GenBank/DDBJ databases">
        <title>Niastella vici sp. nov., isolated from farmland soil.</title>
        <authorList>
            <person name="Chen L."/>
            <person name="Wang D."/>
            <person name="Yang S."/>
            <person name="Wang G."/>
        </authorList>
    </citation>
    <scope>NUCLEOTIDE SEQUENCE [LARGE SCALE GENOMIC DNA]</scope>
    <source>
        <strain evidence="4 5">DJ57</strain>
    </source>
</reference>
<dbReference type="SUPFAM" id="SSF54631">
    <property type="entry name" value="CBS-domain pair"/>
    <property type="match status" value="1"/>
</dbReference>
<sequence>MRTVDDLIASKPRPENIISPNVLVIDALHQLEVVNLSYLIVMEGDDYKGVFSERDYSRNVVLKGRSSREAKVQEVMTTDLPVVAPDDTVEHCMTMMARSKARYLVALDNGQFMGVITIHDILREVLANRSEVFDDALAQKLIDTAEGRGKRIY</sequence>
<keyword evidence="1 2" id="KW-0129">CBS domain</keyword>
<dbReference type="STRING" id="1703345.A3860_27970"/>
<dbReference type="PANTHER" id="PTHR43080">
    <property type="entry name" value="CBS DOMAIN-CONTAINING PROTEIN CBSX3, MITOCHONDRIAL"/>
    <property type="match status" value="1"/>
</dbReference>
<dbReference type="PANTHER" id="PTHR43080:SF2">
    <property type="entry name" value="CBS DOMAIN-CONTAINING PROTEIN"/>
    <property type="match status" value="1"/>
</dbReference>
<evidence type="ECO:0000259" key="3">
    <source>
        <dbReference type="PROSITE" id="PS51371"/>
    </source>
</evidence>
<dbReference type="EMBL" id="LVYD01000050">
    <property type="protein sequence ID" value="OQP62533.1"/>
    <property type="molecule type" value="Genomic_DNA"/>
</dbReference>
<gene>
    <name evidence="4" type="ORF">A3860_27970</name>
</gene>
<dbReference type="SMART" id="SM00116">
    <property type="entry name" value="CBS"/>
    <property type="match status" value="1"/>
</dbReference>
<feature type="domain" description="CBS" evidence="3">
    <location>
        <begin position="76"/>
        <end position="131"/>
    </location>
</feature>
<name>A0A1V9FW07_9BACT</name>
<dbReference type="PROSITE" id="PS51371">
    <property type="entry name" value="CBS"/>
    <property type="match status" value="1"/>
</dbReference>
<dbReference type="Pfam" id="PF00571">
    <property type="entry name" value="CBS"/>
    <property type="match status" value="1"/>
</dbReference>
<evidence type="ECO:0000256" key="2">
    <source>
        <dbReference type="PROSITE-ProRule" id="PRU00703"/>
    </source>
</evidence>